<dbReference type="AlphaFoldDB" id="A0A0R3X1E2"/>
<proteinExistence type="predicted"/>
<dbReference type="Proteomes" id="UP000274429">
    <property type="component" value="Unassembled WGS sequence"/>
</dbReference>
<sequence length="141" mass="15394">MRIGLDASFTLIPPPPTQVTQACATSDLPFNRRVSWWRGDTEPSLHPQPFSWGRDGTNQQLLTVEENRGRSTQHCLIEGVDRCQRKPLNVSHACLLGHAQIPPFNCVAATAKTHKTAASSSSSSSCSSSYEPLFALAFEPS</sequence>
<accession>A0A0R3X1E2</accession>
<protein>
    <submittedName>
        <fullName evidence="3">Ig-like domain-containing protein</fullName>
    </submittedName>
</protein>
<organism evidence="3">
    <name type="scientific">Hydatigena taeniaeformis</name>
    <name type="common">Feline tapeworm</name>
    <name type="synonym">Taenia taeniaeformis</name>
    <dbReference type="NCBI Taxonomy" id="6205"/>
    <lineage>
        <taxon>Eukaryota</taxon>
        <taxon>Metazoa</taxon>
        <taxon>Spiralia</taxon>
        <taxon>Lophotrochozoa</taxon>
        <taxon>Platyhelminthes</taxon>
        <taxon>Cestoda</taxon>
        <taxon>Eucestoda</taxon>
        <taxon>Cyclophyllidea</taxon>
        <taxon>Taeniidae</taxon>
        <taxon>Hydatigera</taxon>
    </lineage>
</organism>
<keyword evidence="2" id="KW-1185">Reference proteome</keyword>
<dbReference type="WBParaSite" id="TTAC_0000701601-mRNA-1">
    <property type="protein sequence ID" value="TTAC_0000701601-mRNA-1"/>
    <property type="gene ID" value="TTAC_0000701601"/>
</dbReference>
<reference evidence="1 2" key="2">
    <citation type="submission" date="2018-11" db="EMBL/GenBank/DDBJ databases">
        <authorList>
            <consortium name="Pathogen Informatics"/>
        </authorList>
    </citation>
    <scope>NUCLEOTIDE SEQUENCE [LARGE SCALE GENOMIC DNA]</scope>
</reference>
<name>A0A0R3X1E2_HYDTA</name>
<evidence type="ECO:0000313" key="3">
    <source>
        <dbReference type="WBParaSite" id="TTAC_0000701601-mRNA-1"/>
    </source>
</evidence>
<evidence type="ECO:0000313" key="1">
    <source>
        <dbReference type="EMBL" id="VDM31303.1"/>
    </source>
</evidence>
<reference evidence="3" key="1">
    <citation type="submission" date="2017-02" db="UniProtKB">
        <authorList>
            <consortium name="WormBaseParasite"/>
        </authorList>
    </citation>
    <scope>IDENTIFICATION</scope>
</reference>
<dbReference type="PROSITE" id="PS51257">
    <property type="entry name" value="PROKAR_LIPOPROTEIN"/>
    <property type="match status" value="1"/>
</dbReference>
<dbReference type="EMBL" id="UYWX01020338">
    <property type="protein sequence ID" value="VDM31303.1"/>
    <property type="molecule type" value="Genomic_DNA"/>
</dbReference>
<gene>
    <name evidence="1" type="ORF">TTAC_LOCUS7001</name>
</gene>
<evidence type="ECO:0000313" key="2">
    <source>
        <dbReference type="Proteomes" id="UP000274429"/>
    </source>
</evidence>